<keyword evidence="4 5" id="KW-0687">Ribonucleoprotein</keyword>
<dbReference type="FunFam" id="2.20.25.100:FF:000001">
    <property type="entry name" value="40S ribosomal protein S27"/>
    <property type="match status" value="1"/>
</dbReference>
<evidence type="ECO:0000313" key="7">
    <source>
        <dbReference type="EMBL" id="TWW65642.1"/>
    </source>
</evidence>
<dbReference type="InterPro" id="IPR011332">
    <property type="entry name" value="Ribosomal_zn-bd"/>
</dbReference>
<dbReference type="PROSITE" id="PS01168">
    <property type="entry name" value="RIBOSOMAL_S27E"/>
    <property type="match status" value="1"/>
</dbReference>
<comment type="cofactor">
    <cofactor evidence="5">
        <name>Zn(2+)</name>
        <dbReference type="ChEBI" id="CHEBI:29105"/>
    </cofactor>
    <text evidence="5">Binds 1 zinc ion per subunit.</text>
</comment>
<dbReference type="GO" id="GO:0006412">
    <property type="term" value="P:translation"/>
    <property type="evidence" value="ECO:0007669"/>
    <property type="project" value="InterPro"/>
</dbReference>
<keyword evidence="2 5" id="KW-0862">Zinc</keyword>
<keyword evidence="3 5" id="KW-0689">Ribosomal protein</keyword>
<dbReference type="GO" id="GO:0005840">
    <property type="term" value="C:ribosome"/>
    <property type="evidence" value="ECO:0007669"/>
    <property type="project" value="UniProtKB-KW"/>
</dbReference>
<comment type="similarity">
    <text evidence="1 5">Belongs to the eukaryotic ribosomal protein eS27 family.</text>
</comment>
<keyword evidence="5" id="KW-0863">Zinc-finger</keyword>
<dbReference type="GO" id="GO:0008270">
    <property type="term" value="F:zinc ion binding"/>
    <property type="evidence" value="ECO:0007669"/>
    <property type="project" value="UniProtKB-KW"/>
</dbReference>
<dbReference type="PANTHER" id="PTHR46984:SF1">
    <property type="entry name" value="LEUCINE-RICH REPEAT-CONTAINING PROTEIN 71"/>
    <property type="match status" value="1"/>
</dbReference>
<feature type="region of interest" description="Disordered" evidence="6">
    <location>
        <begin position="455"/>
        <end position="502"/>
    </location>
</feature>
<name>A0A5C6NDQ6_9TELE</name>
<evidence type="ECO:0000256" key="4">
    <source>
        <dbReference type="ARBA" id="ARBA00023274"/>
    </source>
</evidence>
<evidence type="ECO:0000313" key="8">
    <source>
        <dbReference type="Proteomes" id="UP000324091"/>
    </source>
</evidence>
<dbReference type="InterPro" id="IPR000592">
    <property type="entry name" value="Ribosomal_eS27"/>
</dbReference>
<comment type="caution">
    <text evidence="7">The sequence shown here is derived from an EMBL/GenBank/DDBJ whole genome shotgun (WGS) entry which is preliminary data.</text>
</comment>
<keyword evidence="5" id="KW-0479">Metal-binding</keyword>
<evidence type="ECO:0000256" key="3">
    <source>
        <dbReference type="ARBA" id="ARBA00022980"/>
    </source>
</evidence>
<dbReference type="InterPro" id="IPR023407">
    <property type="entry name" value="Ribosomal_eS27_Zn-bd_dom_sf"/>
</dbReference>
<evidence type="ECO:0000256" key="6">
    <source>
        <dbReference type="SAM" id="MobiDB-lite"/>
    </source>
</evidence>
<dbReference type="GO" id="GO:0003735">
    <property type="term" value="F:structural constituent of ribosome"/>
    <property type="evidence" value="ECO:0007669"/>
    <property type="project" value="InterPro"/>
</dbReference>
<dbReference type="InterPro" id="IPR053040">
    <property type="entry name" value="LRR-containing_protein_71"/>
</dbReference>
<dbReference type="Pfam" id="PF13516">
    <property type="entry name" value="LRR_6"/>
    <property type="match status" value="4"/>
</dbReference>
<feature type="compositionally biased region" description="Polar residues" evidence="6">
    <location>
        <begin position="22"/>
        <end position="33"/>
    </location>
</feature>
<reference evidence="7 8" key="1">
    <citation type="submission" date="2019-04" db="EMBL/GenBank/DDBJ databases">
        <title>Chromosome genome assembly for Takifugu flavidus.</title>
        <authorList>
            <person name="Xiao S."/>
        </authorList>
    </citation>
    <scope>NUCLEOTIDE SEQUENCE [LARGE SCALE GENOMIC DNA]</scope>
    <source>
        <strain evidence="7">HTHZ2018</strain>
        <tissue evidence="7">Muscle</tissue>
    </source>
</reference>
<feature type="compositionally biased region" description="Low complexity" evidence="6">
    <location>
        <begin position="479"/>
        <end position="495"/>
    </location>
</feature>
<dbReference type="Gene3D" id="2.20.25.100">
    <property type="entry name" value="Zn-binding ribosomal proteins"/>
    <property type="match status" value="1"/>
</dbReference>
<dbReference type="SMART" id="SM00368">
    <property type="entry name" value="LRR_RI"/>
    <property type="match status" value="4"/>
</dbReference>
<evidence type="ECO:0000256" key="2">
    <source>
        <dbReference type="ARBA" id="ARBA00022833"/>
    </source>
</evidence>
<organism evidence="7 8">
    <name type="scientific">Takifugu flavidus</name>
    <name type="common">sansaifugu</name>
    <dbReference type="NCBI Taxonomy" id="433684"/>
    <lineage>
        <taxon>Eukaryota</taxon>
        <taxon>Metazoa</taxon>
        <taxon>Chordata</taxon>
        <taxon>Craniata</taxon>
        <taxon>Vertebrata</taxon>
        <taxon>Euteleostomi</taxon>
        <taxon>Actinopterygii</taxon>
        <taxon>Neopterygii</taxon>
        <taxon>Teleostei</taxon>
        <taxon>Neoteleostei</taxon>
        <taxon>Acanthomorphata</taxon>
        <taxon>Eupercaria</taxon>
        <taxon>Tetraodontiformes</taxon>
        <taxon>Tetradontoidea</taxon>
        <taxon>Tetraodontidae</taxon>
        <taxon>Takifugu</taxon>
    </lineage>
</organism>
<proteinExistence type="inferred from homology"/>
<dbReference type="Proteomes" id="UP000324091">
    <property type="component" value="Chromosome 21"/>
</dbReference>
<dbReference type="InterPro" id="IPR001611">
    <property type="entry name" value="Leu-rich_rpt"/>
</dbReference>
<dbReference type="Pfam" id="PF01667">
    <property type="entry name" value="Ribosomal_S27e"/>
    <property type="match status" value="1"/>
</dbReference>
<dbReference type="HAMAP" id="MF_00371">
    <property type="entry name" value="Ribosomal_eS27"/>
    <property type="match status" value="1"/>
</dbReference>
<dbReference type="SUPFAM" id="SSF52047">
    <property type="entry name" value="RNI-like"/>
    <property type="match status" value="1"/>
</dbReference>
<dbReference type="GO" id="GO:1990904">
    <property type="term" value="C:ribonucleoprotein complex"/>
    <property type="evidence" value="ECO:0007669"/>
    <property type="project" value="UniProtKB-KW"/>
</dbReference>
<dbReference type="AlphaFoldDB" id="A0A5C6NDQ6"/>
<dbReference type="Gene3D" id="3.80.10.10">
    <property type="entry name" value="Ribonuclease Inhibitor"/>
    <property type="match status" value="1"/>
</dbReference>
<gene>
    <name evidence="7" type="ORF">D4764_21G0005420</name>
</gene>
<evidence type="ECO:0000256" key="5">
    <source>
        <dbReference type="RuleBase" id="RU000671"/>
    </source>
</evidence>
<dbReference type="SUPFAM" id="SSF57829">
    <property type="entry name" value="Zn-binding ribosomal proteins"/>
    <property type="match status" value="1"/>
</dbReference>
<protein>
    <recommendedName>
        <fullName evidence="5">40S ribosomal protein S27</fullName>
    </recommendedName>
</protein>
<dbReference type="InterPro" id="IPR032675">
    <property type="entry name" value="LRR_dom_sf"/>
</dbReference>
<evidence type="ECO:0000256" key="1">
    <source>
        <dbReference type="ARBA" id="ARBA00010919"/>
    </source>
</evidence>
<dbReference type="EMBL" id="RHFK02000014">
    <property type="protein sequence ID" value="TWW65642.1"/>
    <property type="molecule type" value="Genomic_DNA"/>
</dbReference>
<sequence>MRGKIRKEKLNPMISKDDSLNRKGQSPRANPSARTFDEYQCSGNVEVDFAALCNLLGIKYSPSVLIKGPAHTRAKKSADGSTNTNAAPSWSKRCLQVELDNEDPLTAKSLKIFGWKVDDHIIKILQKMLPSLSKLQKIEFSLAGLTDRAVASLLSSVPLCAHLRFLTVEGNPLSEQSYQLLLSESSSLTHLALKNNRMGDGGARLIGSALSTISSTNKKLLALNLSFNSIGDEGAAHIAQGLRLNRTLVCLSLSNNQIGDVGATQLARILGEFALTHEEAEERIKLMERKAAEPVELLSPLLDTQIQLRDGELMMPGNTTLVSLNLSGNKMTEKSLPVFLKSLEVQSEAGGLLRLRLQLAKDLLHPSPEEEKRRHKKKRLVQSPNSYFMDVKCPGCYKITTVFSHAQTVVLCVGCSTVLCQPTGGKARLTEGQLSTQIPVVTGCCLGRHDLPEQGESWDASVEPSCTAGVQDTGGGKSSRGAHSGGSSISGPPRSCGREEGMDRLISAPCAGQQAGPGD</sequence>
<dbReference type="PANTHER" id="PTHR46984">
    <property type="entry name" value="LEUCINE-RICH REPEAT-CONTAINING PROTEIN 71"/>
    <property type="match status" value="1"/>
</dbReference>
<accession>A0A5C6NDQ6</accession>
<keyword evidence="8" id="KW-1185">Reference proteome</keyword>
<feature type="region of interest" description="Disordered" evidence="6">
    <location>
        <begin position="1"/>
        <end position="35"/>
    </location>
</feature>